<keyword evidence="9 10" id="KW-0539">Nucleus</keyword>
<dbReference type="SMART" id="SM00430">
    <property type="entry name" value="HOLI"/>
    <property type="match status" value="1"/>
</dbReference>
<comment type="similarity">
    <text evidence="10">Belongs to the nuclear hormone receptor family.</text>
</comment>
<feature type="region of interest" description="Disordered" evidence="11">
    <location>
        <begin position="241"/>
        <end position="269"/>
    </location>
</feature>
<gene>
    <name evidence="14" type="ORF">M513_02640</name>
</gene>
<dbReference type="InterPro" id="IPR000536">
    <property type="entry name" value="Nucl_hrmn_rcpt_lig-bd"/>
</dbReference>
<dbReference type="GO" id="GO:0030154">
    <property type="term" value="P:cell differentiation"/>
    <property type="evidence" value="ECO:0007669"/>
    <property type="project" value="TreeGrafter"/>
</dbReference>
<protein>
    <recommendedName>
        <fullName evidence="16">Nuclear receptor domain-containing protein</fullName>
    </recommendedName>
</protein>
<sequence>MITLSKCAADLPARQHQPPAAYRFRWMVSFAVNNQLKMLLLKRGAMANIEDSSVATKYDNDFCLEQPASMNSNEAPPRCQSTTTNEDQQPQYGTRRKSFTVSSLLEETPPKRDEWDRLVPIGSATQPLFYGLDMHQQMLLMSGYLLPFQSNVAPYAIGLSGQIPQQMATTATHLEPYLLPAPWYLYGQSSESSSAFTAVQPRKSEQHSYAYTSEPIEGQTAAASPKSCIVGLGKMEVITSSDEENSSSDQLTGSPTSSRSSSVRHPVVTETRNQAETRCVVCNDKASGYHYGVLSCEGCKGFFRRTVQRGLEYACHRKGTCDVNRLTRNRCQACRFKKCLQLGMVRSSVQQDQCRKRRMKDGDSEEEARAGVHLQLLMNSIVDAYEQHLQPQDGSITHEGISKFANSINSYESIDPADKAILLDGALSDLQLLCKAFEYVQSNGKTGDSSSASSHTSNDSTFNRLVKLMRQTEINKSEISLLCSICLLCPSRPGLRDAASIEKIQEETLEALAVKVQFRRPKTPNVFAKILMMLTYVKLQK</sequence>
<name>A0A085MH40_9BILA</name>
<dbReference type="GO" id="GO:0045944">
    <property type="term" value="P:positive regulation of transcription by RNA polymerase II"/>
    <property type="evidence" value="ECO:0007669"/>
    <property type="project" value="TreeGrafter"/>
</dbReference>
<dbReference type="Gene3D" id="1.10.565.10">
    <property type="entry name" value="Retinoid X Receptor"/>
    <property type="match status" value="1"/>
</dbReference>
<dbReference type="SUPFAM" id="SSF48508">
    <property type="entry name" value="Nuclear receptor ligand-binding domain"/>
    <property type="match status" value="1"/>
</dbReference>
<comment type="subcellular location">
    <subcellularLocation>
        <location evidence="1 10">Nucleus</location>
    </subcellularLocation>
</comment>
<dbReference type="PROSITE" id="PS51843">
    <property type="entry name" value="NR_LBD"/>
    <property type="match status" value="1"/>
</dbReference>
<keyword evidence="15" id="KW-1185">Reference proteome</keyword>
<reference evidence="14 15" key="1">
    <citation type="journal article" date="2014" name="Nat. Genet.">
        <title>Genome and transcriptome of the porcine whipworm Trichuris suis.</title>
        <authorList>
            <person name="Jex A.R."/>
            <person name="Nejsum P."/>
            <person name="Schwarz E.M."/>
            <person name="Hu L."/>
            <person name="Young N.D."/>
            <person name="Hall R.S."/>
            <person name="Korhonen P.K."/>
            <person name="Liao S."/>
            <person name="Thamsborg S."/>
            <person name="Xia J."/>
            <person name="Xu P."/>
            <person name="Wang S."/>
            <person name="Scheerlinck J.P."/>
            <person name="Hofmann A."/>
            <person name="Sternberg P.W."/>
            <person name="Wang J."/>
            <person name="Gasser R.B."/>
        </authorList>
    </citation>
    <scope>NUCLEOTIDE SEQUENCE [LARGE SCALE GENOMIC DNA]</scope>
    <source>
        <strain evidence="14">DCEP-RM93M</strain>
    </source>
</reference>
<evidence type="ECO:0000256" key="1">
    <source>
        <dbReference type="ARBA" id="ARBA00004123"/>
    </source>
</evidence>
<dbReference type="GO" id="GO:0090575">
    <property type="term" value="C:RNA polymerase II transcription regulator complex"/>
    <property type="evidence" value="ECO:0007669"/>
    <property type="project" value="TreeGrafter"/>
</dbReference>
<evidence type="ECO:0000256" key="9">
    <source>
        <dbReference type="ARBA" id="ARBA00023242"/>
    </source>
</evidence>
<dbReference type="SUPFAM" id="SSF57716">
    <property type="entry name" value="Glucocorticoid receptor-like (DNA-binding domain)"/>
    <property type="match status" value="1"/>
</dbReference>
<dbReference type="Pfam" id="PF00104">
    <property type="entry name" value="Hormone_recep"/>
    <property type="match status" value="1"/>
</dbReference>
<keyword evidence="2 10" id="KW-0479">Metal-binding</keyword>
<organism evidence="14 15">
    <name type="scientific">Trichuris suis</name>
    <name type="common">pig whipworm</name>
    <dbReference type="NCBI Taxonomy" id="68888"/>
    <lineage>
        <taxon>Eukaryota</taxon>
        <taxon>Metazoa</taxon>
        <taxon>Ecdysozoa</taxon>
        <taxon>Nematoda</taxon>
        <taxon>Enoplea</taxon>
        <taxon>Dorylaimia</taxon>
        <taxon>Trichinellida</taxon>
        <taxon>Trichuridae</taxon>
        <taxon>Trichuris</taxon>
    </lineage>
</organism>
<dbReference type="FunFam" id="3.30.50.10:FF:000006">
    <property type="entry name" value="Nuclear receptor subfamily 5 group A member"/>
    <property type="match status" value="1"/>
</dbReference>
<dbReference type="InterPro" id="IPR050234">
    <property type="entry name" value="Nuclear_hormone_rcpt_NR1"/>
</dbReference>
<dbReference type="PRINTS" id="PR00398">
    <property type="entry name" value="STRDHORMONER"/>
</dbReference>
<evidence type="ECO:0000256" key="8">
    <source>
        <dbReference type="ARBA" id="ARBA00023170"/>
    </source>
</evidence>
<evidence type="ECO:0000313" key="14">
    <source>
        <dbReference type="EMBL" id="KFD56536.1"/>
    </source>
</evidence>
<dbReference type="PRINTS" id="PR00047">
    <property type="entry name" value="STROIDFINGER"/>
</dbReference>
<evidence type="ECO:0000256" key="4">
    <source>
        <dbReference type="ARBA" id="ARBA00022833"/>
    </source>
</evidence>
<dbReference type="Pfam" id="PF00105">
    <property type="entry name" value="zf-C4"/>
    <property type="match status" value="1"/>
</dbReference>
<evidence type="ECO:0000256" key="7">
    <source>
        <dbReference type="ARBA" id="ARBA00023163"/>
    </source>
</evidence>
<dbReference type="Gene3D" id="3.30.50.10">
    <property type="entry name" value="Erythroid Transcription Factor GATA-1, subunit A"/>
    <property type="match status" value="1"/>
</dbReference>
<keyword evidence="7 10" id="KW-0804">Transcription</keyword>
<feature type="domain" description="Nuclear receptor" evidence="12">
    <location>
        <begin position="276"/>
        <end position="351"/>
    </location>
</feature>
<keyword evidence="6 10" id="KW-0238">DNA-binding</keyword>
<keyword evidence="3 10" id="KW-0863">Zinc-finger</keyword>
<evidence type="ECO:0000256" key="3">
    <source>
        <dbReference type="ARBA" id="ARBA00022771"/>
    </source>
</evidence>
<dbReference type="PROSITE" id="PS51030">
    <property type="entry name" value="NUCLEAR_REC_DBD_2"/>
    <property type="match status" value="1"/>
</dbReference>
<dbReference type="AlphaFoldDB" id="A0A085MH40"/>
<dbReference type="GO" id="GO:0000978">
    <property type="term" value="F:RNA polymerase II cis-regulatory region sequence-specific DNA binding"/>
    <property type="evidence" value="ECO:0007669"/>
    <property type="project" value="TreeGrafter"/>
</dbReference>
<dbReference type="InterPro" id="IPR013088">
    <property type="entry name" value="Znf_NHR/GATA"/>
</dbReference>
<keyword evidence="8 10" id="KW-0675">Receptor</keyword>
<evidence type="ECO:0000313" key="15">
    <source>
        <dbReference type="Proteomes" id="UP000030764"/>
    </source>
</evidence>
<dbReference type="InterPro" id="IPR035500">
    <property type="entry name" value="NHR-like_dom_sf"/>
</dbReference>
<feature type="region of interest" description="Disordered" evidence="11">
    <location>
        <begin position="67"/>
        <end position="96"/>
    </location>
</feature>
<accession>A0A085MH40</accession>
<evidence type="ECO:0000256" key="11">
    <source>
        <dbReference type="SAM" id="MobiDB-lite"/>
    </source>
</evidence>
<dbReference type="InterPro" id="IPR001628">
    <property type="entry name" value="Znf_hrmn_rcpt"/>
</dbReference>
<evidence type="ECO:0000256" key="6">
    <source>
        <dbReference type="ARBA" id="ARBA00023125"/>
    </source>
</evidence>
<dbReference type="Proteomes" id="UP000030764">
    <property type="component" value="Unassembled WGS sequence"/>
</dbReference>
<evidence type="ECO:0000259" key="13">
    <source>
        <dbReference type="PROSITE" id="PS51843"/>
    </source>
</evidence>
<evidence type="ECO:0000256" key="2">
    <source>
        <dbReference type="ARBA" id="ARBA00022723"/>
    </source>
</evidence>
<dbReference type="SMART" id="SM00399">
    <property type="entry name" value="ZnF_C4"/>
    <property type="match status" value="1"/>
</dbReference>
<feature type="domain" description="NR LBD" evidence="13">
    <location>
        <begin position="361"/>
        <end position="541"/>
    </location>
</feature>
<dbReference type="CDD" id="cd06916">
    <property type="entry name" value="NR_DBD_like"/>
    <property type="match status" value="1"/>
</dbReference>
<keyword evidence="5 10" id="KW-0805">Transcription regulation</keyword>
<dbReference type="PROSITE" id="PS00031">
    <property type="entry name" value="NUCLEAR_REC_DBD_1"/>
    <property type="match status" value="1"/>
</dbReference>
<proteinExistence type="inferred from homology"/>
<dbReference type="EMBL" id="KL363193">
    <property type="protein sequence ID" value="KFD56536.1"/>
    <property type="molecule type" value="Genomic_DNA"/>
</dbReference>
<evidence type="ECO:0008006" key="16">
    <source>
        <dbReference type="Google" id="ProtNLM"/>
    </source>
</evidence>
<dbReference type="GO" id="GO:0008270">
    <property type="term" value="F:zinc ion binding"/>
    <property type="evidence" value="ECO:0007669"/>
    <property type="project" value="UniProtKB-KW"/>
</dbReference>
<evidence type="ECO:0000256" key="5">
    <source>
        <dbReference type="ARBA" id="ARBA00023015"/>
    </source>
</evidence>
<evidence type="ECO:0000256" key="10">
    <source>
        <dbReference type="RuleBase" id="RU004334"/>
    </source>
</evidence>
<feature type="compositionally biased region" description="Polar residues" evidence="11">
    <location>
        <begin position="68"/>
        <end position="92"/>
    </location>
</feature>
<feature type="compositionally biased region" description="Low complexity" evidence="11">
    <location>
        <begin position="254"/>
        <end position="269"/>
    </location>
</feature>
<dbReference type="InterPro" id="IPR001723">
    <property type="entry name" value="Nuclear_hrmn_rcpt"/>
</dbReference>
<evidence type="ECO:0000259" key="12">
    <source>
        <dbReference type="PROSITE" id="PS51030"/>
    </source>
</evidence>
<dbReference type="GO" id="GO:0000122">
    <property type="term" value="P:negative regulation of transcription by RNA polymerase II"/>
    <property type="evidence" value="ECO:0007669"/>
    <property type="project" value="TreeGrafter"/>
</dbReference>
<dbReference type="PANTHER" id="PTHR24082">
    <property type="entry name" value="NUCLEAR HORMONE RECEPTOR"/>
    <property type="match status" value="1"/>
</dbReference>
<keyword evidence="4 10" id="KW-0862">Zinc</keyword>
<dbReference type="GO" id="GO:0004879">
    <property type="term" value="F:nuclear receptor activity"/>
    <property type="evidence" value="ECO:0007669"/>
    <property type="project" value="TreeGrafter"/>
</dbReference>